<gene>
    <name evidence="2" type="ORF">HPLM_LOCUS19904</name>
</gene>
<evidence type="ECO:0000313" key="4">
    <source>
        <dbReference type="WBParaSite" id="HPLM_0001991201-mRNA-1"/>
    </source>
</evidence>
<reference evidence="2 3" key="2">
    <citation type="submission" date="2018-11" db="EMBL/GenBank/DDBJ databases">
        <authorList>
            <consortium name="Pathogen Informatics"/>
        </authorList>
    </citation>
    <scope>NUCLEOTIDE SEQUENCE [LARGE SCALE GENOMIC DNA]</scope>
    <source>
        <strain evidence="2 3">MHpl1</strain>
    </source>
</reference>
<dbReference type="OrthoDB" id="5823666at2759"/>
<evidence type="ECO:0000313" key="3">
    <source>
        <dbReference type="Proteomes" id="UP000268014"/>
    </source>
</evidence>
<name>A0A0N4X6C0_HAEPC</name>
<dbReference type="Proteomes" id="UP000268014">
    <property type="component" value="Unassembled WGS sequence"/>
</dbReference>
<evidence type="ECO:0000256" key="1">
    <source>
        <dbReference type="SAM" id="Phobius"/>
    </source>
</evidence>
<feature type="transmembrane region" description="Helical" evidence="1">
    <location>
        <begin position="36"/>
        <end position="59"/>
    </location>
</feature>
<reference evidence="4" key="1">
    <citation type="submission" date="2017-02" db="UniProtKB">
        <authorList>
            <consortium name="WormBaseParasite"/>
        </authorList>
    </citation>
    <scope>IDENTIFICATION</scope>
</reference>
<sequence length="83" mass="9467">MSEYGELQVPNSTFSHIYELFFVGSFLNSTSTVTLYLLYMYLGICAAIIIFCVGMVTLWREADKWKKYTDHICAGYHYASVGS</sequence>
<keyword evidence="3" id="KW-1185">Reference proteome</keyword>
<proteinExistence type="predicted"/>
<organism evidence="4">
    <name type="scientific">Haemonchus placei</name>
    <name type="common">Barber's pole worm</name>
    <dbReference type="NCBI Taxonomy" id="6290"/>
    <lineage>
        <taxon>Eukaryota</taxon>
        <taxon>Metazoa</taxon>
        <taxon>Ecdysozoa</taxon>
        <taxon>Nematoda</taxon>
        <taxon>Chromadorea</taxon>
        <taxon>Rhabditida</taxon>
        <taxon>Rhabditina</taxon>
        <taxon>Rhabditomorpha</taxon>
        <taxon>Strongyloidea</taxon>
        <taxon>Trichostrongylidae</taxon>
        <taxon>Haemonchus</taxon>
    </lineage>
</organism>
<evidence type="ECO:0000313" key="2">
    <source>
        <dbReference type="EMBL" id="VDO80122.1"/>
    </source>
</evidence>
<dbReference type="EMBL" id="UZAF01021686">
    <property type="protein sequence ID" value="VDO80122.1"/>
    <property type="molecule type" value="Genomic_DNA"/>
</dbReference>
<accession>A0A0N4X6C0</accession>
<protein>
    <submittedName>
        <fullName evidence="4">Transmembrane 9 superfamily member</fullName>
    </submittedName>
</protein>
<keyword evidence="1" id="KW-0472">Membrane</keyword>
<keyword evidence="1" id="KW-1133">Transmembrane helix</keyword>
<dbReference type="AlphaFoldDB" id="A0A0N4X6C0"/>
<dbReference type="WBParaSite" id="HPLM_0001991201-mRNA-1">
    <property type="protein sequence ID" value="HPLM_0001991201-mRNA-1"/>
    <property type="gene ID" value="HPLM_0001991201"/>
</dbReference>
<keyword evidence="1" id="KW-0812">Transmembrane</keyword>